<dbReference type="RefSeq" id="WP_344732431.1">
    <property type="nucleotide sequence ID" value="NZ_BAAAZH010000010.1"/>
</dbReference>
<evidence type="ECO:0000313" key="2">
    <source>
        <dbReference type="Proteomes" id="UP001501495"/>
    </source>
</evidence>
<gene>
    <name evidence="1" type="ORF">GCM10022215_12680</name>
</gene>
<organism evidence="1 2">
    <name type="scientific">Nocardioides fonticola</name>
    <dbReference type="NCBI Taxonomy" id="450363"/>
    <lineage>
        <taxon>Bacteria</taxon>
        <taxon>Bacillati</taxon>
        <taxon>Actinomycetota</taxon>
        <taxon>Actinomycetes</taxon>
        <taxon>Propionibacteriales</taxon>
        <taxon>Nocardioidaceae</taxon>
        <taxon>Nocardioides</taxon>
    </lineage>
</organism>
<dbReference type="Pfam" id="PF10604">
    <property type="entry name" value="Polyketide_cyc2"/>
    <property type="match status" value="1"/>
</dbReference>
<dbReference type="EMBL" id="BAAAZH010000010">
    <property type="protein sequence ID" value="GAA4114537.1"/>
    <property type="molecule type" value="Genomic_DNA"/>
</dbReference>
<dbReference type="CDD" id="cd07812">
    <property type="entry name" value="SRPBCC"/>
    <property type="match status" value="1"/>
</dbReference>
<name>A0ABP7XFC4_9ACTN</name>
<comment type="caution">
    <text evidence="1">The sequence shown here is derived from an EMBL/GenBank/DDBJ whole genome shotgun (WGS) entry which is preliminary data.</text>
</comment>
<reference evidence="2" key="1">
    <citation type="journal article" date="2019" name="Int. J. Syst. Evol. Microbiol.">
        <title>The Global Catalogue of Microorganisms (GCM) 10K type strain sequencing project: providing services to taxonomists for standard genome sequencing and annotation.</title>
        <authorList>
            <consortium name="The Broad Institute Genomics Platform"/>
            <consortium name="The Broad Institute Genome Sequencing Center for Infectious Disease"/>
            <person name="Wu L."/>
            <person name="Ma J."/>
        </authorList>
    </citation>
    <scope>NUCLEOTIDE SEQUENCE [LARGE SCALE GENOMIC DNA]</scope>
    <source>
        <strain evidence="2">JCM 16703</strain>
    </source>
</reference>
<evidence type="ECO:0000313" key="1">
    <source>
        <dbReference type="EMBL" id="GAA4114537.1"/>
    </source>
</evidence>
<protein>
    <submittedName>
        <fullName evidence="1">SRPBCC family protein</fullName>
    </submittedName>
</protein>
<dbReference type="InterPro" id="IPR019587">
    <property type="entry name" value="Polyketide_cyclase/dehydratase"/>
</dbReference>
<dbReference type="InterPro" id="IPR023393">
    <property type="entry name" value="START-like_dom_sf"/>
</dbReference>
<keyword evidence="2" id="KW-1185">Reference proteome</keyword>
<sequence>MTLTQRLIEATPDEVWDVLADGWLYPLWVVGASRMREVDAAWPKEGAEIHHSVGAWPALLDDTTIVEECVAGHRLRLTARTRPFGEAAVTLCLDPAGDQTLVTIREDVVGGPGRVVPRPVRAPLIRWRNTETLRRLAYLAERRV</sequence>
<dbReference type="SUPFAM" id="SSF55961">
    <property type="entry name" value="Bet v1-like"/>
    <property type="match status" value="1"/>
</dbReference>
<dbReference type="Proteomes" id="UP001501495">
    <property type="component" value="Unassembled WGS sequence"/>
</dbReference>
<proteinExistence type="predicted"/>
<accession>A0ABP7XFC4</accession>
<dbReference type="Gene3D" id="3.30.530.20">
    <property type="match status" value="1"/>
</dbReference>